<name>T1A7V0_9ZZZZ</name>
<reference evidence="1" key="2">
    <citation type="journal article" date="2014" name="ISME J.">
        <title>Microbial stratification in low pH oxic and suboxic macroscopic growths along an acid mine drainage.</title>
        <authorList>
            <person name="Mendez-Garcia C."/>
            <person name="Mesa V."/>
            <person name="Sprenger R.R."/>
            <person name="Richter M."/>
            <person name="Diez M.S."/>
            <person name="Solano J."/>
            <person name="Bargiela R."/>
            <person name="Golyshina O.V."/>
            <person name="Manteca A."/>
            <person name="Ramos J.L."/>
            <person name="Gallego J.R."/>
            <person name="Llorente I."/>
            <person name="Martins Dos Santos V.A."/>
            <person name="Jensen O.N."/>
            <person name="Pelaez A.I."/>
            <person name="Sanchez J."/>
            <person name="Ferrer M."/>
        </authorList>
    </citation>
    <scope>NUCLEOTIDE SEQUENCE</scope>
</reference>
<proteinExistence type="predicted"/>
<accession>T1A7V0</accession>
<comment type="caution">
    <text evidence="1">The sequence shown here is derived from an EMBL/GenBank/DDBJ whole genome shotgun (WGS) entry which is preliminary data.</text>
</comment>
<dbReference type="EMBL" id="AUZX01009130">
    <property type="protein sequence ID" value="EQD52928.1"/>
    <property type="molecule type" value="Genomic_DNA"/>
</dbReference>
<protein>
    <submittedName>
        <fullName evidence="1">Uncharacterized protein</fullName>
    </submittedName>
</protein>
<sequence length="50" mass="5527">MSDAHDPLKRDRWARLRFAIIGGLLAAPPAPGDLQAALNELAARTWRHPL</sequence>
<feature type="non-terminal residue" evidence="1">
    <location>
        <position position="50"/>
    </location>
</feature>
<gene>
    <name evidence="1" type="ORF">B1A_12556</name>
</gene>
<dbReference type="AlphaFoldDB" id="T1A7V0"/>
<evidence type="ECO:0000313" key="1">
    <source>
        <dbReference type="EMBL" id="EQD52928.1"/>
    </source>
</evidence>
<reference evidence="1" key="1">
    <citation type="submission" date="2013-08" db="EMBL/GenBank/DDBJ databases">
        <authorList>
            <person name="Mendez C."/>
            <person name="Richter M."/>
            <person name="Ferrer M."/>
            <person name="Sanchez J."/>
        </authorList>
    </citation>
    <scope>NUCLEOTIDE SEQUENCE</scope>
</reference>
<organism evidence="1">
    <name type="scientific">mine drainage metagenome</name>
    <dbReference type="NCBI Taxonomy" id="410659"/>
    <lineage>
        <taxon>unclassified sequences</taxon>
        <taxon>metagenomes</taxon>
        <taxon>ecological metagenomes</taxon>
    </lineage>
</organism>